<organism evidence="2 3">
    <name type="scientific">Draconibacterium sediminis</name>
    <dbReference type="NCBI Taxonomy" id="1544798"/>
    <lineage>
        <taxon>Bacteria</taxon>
        <taxon>Pseudomonadati</taxon>
        <taxon>Bacteroidota</taxon>
        <taxon>Bacteroidia</taxon>
        <taxon>Marinilabiliales</taxon>
        <taxon>Prolixibacteraceae</taxon>
        <taxon>Draconibacterium</taxon>
    </lineage>
</organism>
<dbReference type="PANTHER" id="PTHR43245:SF13">
    <property type="entry name" value="UDP-D-APIOSE_UDP-D-XYLOSE SYNTHASE 2"/>
    <property type="match status" value="1"/>
</dbReference>
<dbReference type="PANTHER" id="PTHR43245">
    <property type="entry name" value="BIFUNCTIONAL POLYMYXIN RESISTANCE PROTEIN ARNA"/>
    <property type="match status" value="1"/>
</dbReference>
<dbReference type="PATRIC" id="fig|1544798.3.peg.2654"/>
<dbReference type="SUPFAM" id="SSF51735">
    <property type="entry name" value="NAD(P)-binding Rossmann-fold domains"/>
    <property type="match status" value="1"/>
</dbReference>
<dbReference type="EMBL" id="JRHC01000002">
    <property type="protein sequence ID" value="KJF43876.1"/>
    <property type="molecule type" value="Genomic_DNA"/>
</dbReference>
<dbReference type="Pfam" id="PF01370">
    <property type="entry name" value="Epimerase"/>
    <property type="match status" value="1"/>
</dbReference>
<accession>A0A0D8JBI0</accession>
<gene>
    <name evidence="2" type="ORF">LH29_12470</name>
</gene>
<comment type="caution">
    <text evidence="2">The sequence shown here is derived from an EMBL/GenBank/DDBJ whole genome shotgun (WGS) entry which is preliminary data.</text>
</comment>
<evidence type="ECO:0000313" key="2">
    <source>
        <dbReference type="EMBL" id="KJF43876.1"/>
    </source>
</evidence>
<dbReference type="OrthoDB" id="9776016at2"/>
<feature type="domain" description="NAD-dependent epimerase/dehydratase" evidence="1">
    <location>
        <begin position="3"/>
        <end position="163"/>
    </location>
</feature>
<protein>
    <submittedName>
        <fullName evidence="2">Epimerase</fullName>
    </submittedName>
</protein>
<name>A0A0D8JBI0_9BACT</name>
<evidence type="ECO:0000259" key="1">
    <source>
        <dbReference type="Pfam" id="PF01370"/>
    </source>
</evidence>
<sequence length="357" mass="42000">MDILVLGGTGAMGQYLVDLLLNKGITTTVTSRKYIKSNKPVKYIQGNAHDMNFLEKILKKKWDAIVDFMSYETYEFNERVNLFLDSTAQYIFLSSSRVYSDSDKPLTENSYRLLDVSEDKEFLSSDEYALAKARQEDILKTSGYENWTVIRPYITYSENRFQLGVFEKEEWLYRALCGRTIVFSEEMRKKKTTLTYGLDVSKGIVEIIGKEEALAETFHITAPDNNSLTWEEVLNIYLTEIENGLKYRPKVLYQNHNDFLVYRSGLTKYQIKYDRLFNRSFDNNKIKKFTNTDNFLPPEIGLSICLKSFLNNPKFKNINWRMEAKRDKLSKEKTPLHEIKTLKHKIVYLIYRYLKTK</sequence>
<evidence type="ECO:0000313" key="3">
    <source>
        <dbReference type="Proteomes" id="UP000032544"/>
    </source>
</evidence>
<dbReference type="AlphaFoldDB" id="A0A0D8JBI0"/>
<dbReference type="STRING" id="1544798.LH29_12470"/>
<keyword evidence="3" id="KW-1185">Reference proteome</keyword>
<dbReference type="InterPro" id="IPR036291">
    <property type="entry name" value="NAD(P)-bd_dom_sf"/>
</dbReference>
<dbReference type="InterPro" id="IPR050177">
    <property type="entry name" value="Lipid_A_modif_metabolic_enz"/>
</dbReference>
<reference evidence="2 3" key="1">
    <citation type="submission" date="2014-09" db="EMBL/GenBank/DDBJ databases">
        <title>Draft Genome Sequence of Draconibacterium sp. JN14CK-3.</title>
        <authorList>
            <person name="Dong C."/>
            <person name="Lai Q."/>
            <person name="Shao Z."/>
        </authorList>
    </citation>
    <scope>NUCLEOTIDE SEQUENCE [LARGE SCALE GENOMIC DNA]</scope>
    <source>
        <strain evidence="2 3">JN14CK-3</strain>
    </source>
</reference>
<dbReference type="InterPro" id="IPR001509">
    <property type="entry name" value="Epimerase_deHydtase"/>
</dbReference>
<dbReference type="Proteomes" id="UP000032544">
    <property type="component" value="Unassembled WGS sequence"/>
</dbReference>
<dbReference type="RefSeq" id="WP_045029944.1">
    <property type="nucleotide sequence ID" value="NZ_JRHC01000002.1"/>
</dbReference>
<dbReference type="Gene3D" id="3.40.50.720">
    <property type="entry name" value="NAD(P)-binding Rossmann-like Domain"/>
    <property type="match status" value="1"/>
</dbReference>
<proteinExistence type="predicted"/>